<protein>
    <submittedName>
        <fullName evidence="1">Uncharacterized protein</fullName>
    </submittedName>
</protein>
<proteinExistence type="predicted"/>
<sequence>MVIREGLSLGVDVRHRGARVFISFSFPVHVHTVLKPHYWTITLVVSQTSTLITGESSLIPSSSRCSTISGYVAKLLAISALYSALSIMVKIALVAQSDLIFSAGGDTDGGSDDEGSAAANSIMHASADGDHEVWC</sequence>
<evidence type="ECO:0000313" key="1">
    <source>
        <dbReference type="EMBL" id="GJT68562.1"/>
    </source>
</evidence>
<dbReference type="Proteomes" id="UP001151760">
    <property type="component" value="Unassembled WGS sequence"/>
</dbReference>
<evidence type="ECO:0000313" key="2">
    <source>
        <dbReference type="Proteomes" id="UP001151760"/>
    </source>
</evidence>
<dbReference type="EMBL" id="BQNB010017910">
    <property type="protein sequence ID" value="GJT68562.1"/>
    <property type="molecule type" value="Genomic_DNA"/>
</dbReference>
<accession>A0ABQ5G0S2</accession>
<keyword evidence="2" id="KW-1185">Reference proteome</keyword>
<organism evidence="1 2">
    <name type="scientific">Tanacetum coccineum</name>
    <dbReference type="NCBI Taxonomy" id="301880"/>
    <lineage>
        <taxon>Eukaryota</taxon>
        <taxon>Viridiplantae</taxon>
        <taxon>Streptophyta</taxon>
        <taxon>Embryophyta</taxon>
        <taxon>Tracheophyta</taxon>
        <taxon>Spermatophyta</taxon>
        <taxon>Magnoliopsida</taxon>
        <taxon>eudicotyledons</taxon>
        <taxon>Gunneridae</taxon>
        <taxon>Pentapetalae</taxon>
        <taxon>asterids</taxon>
        <taxon>campanulids</taxon>
        <taxon>Asterales</taxon>
        <taxon>Asteraceae</taxon>
        <taxon>Asteroideae</taxon>
        <taxon>Anthemideae</taxon>
        <taxon>Anthemidinae</taxon>
        <taxon>Tanacetum</taxon>
    </lineage>
</organism>
<reference evidence="1" key="2">
    <citation type="submission" date="2022-01" db="EMBL/GenBank/DDBJ databases">
        <authorList>
            <person name="Yamashiro T."/>
            <person name="Shiraishi A."/>
            <person name="Satake H."/>
            <person name="Nakayama K."/>
        </authorList>
    </citation>
    <scope>NUCLEOTIDE SEQUENCE</scope>
</reference>
<comment type="caution">
    <text evidence="1">The sequence shown here is derived from an EMBL/GenBank/DDBJ whole genome shotgun (WGS) entry which is preliminary data.</text>
</comment>
<reference evidence="1" key="1">
    <citation type="journal article" date="2022" name="Int. J. Mol. Sci.">
        <title>Draft Genome of Tanacetum Coccineum: Genomic Comparison of Closely Related Tanacetum-Family Plants.</title>
        <authorList>
            <person name="Yamashiro T."/>
            <person name="Shiraishi A."/>
            <person name="Nakayama K."/>
            <person name="Satake H."/>
        </authorList>
    </citation>
    <scope>NUCLEOTIDE SEQUENCE</scope>
</reference>
<name>A0ABQ5G0S2_9ASTR</name>
<gene>
    <name evidence="1" type="ORF">Tco_1020042</name>
</gene>